<accession>A0AA88YG79</accession>
<dbReference type="SMART" id="SM00367">
    <property type="entry name" value="LRR_CC"/>
    <property type="match status" value="5"/>
</dbReference>
<dbReference type="Proteomes" id="UP001186944">
    <property type="component" value="Unassembled WGS sequence"/>
</dbReference>
<feature type="domain" description="F-box/LRR-repeat protein 15-like leucin rich repeat" evidence="1">
    <location>
        <begin position="56"/>
        <end position="206"/>
    </location>
</feature>
<sequence>MSKRGTITDSNIDKVVHESLRVLDLSESDISDQGLSSLRRCPKLQKIDLNSAKKSRTMVTSQGIISMSQSCHNLQTVYLRRCLNITDEAVISLSENCPQLRLLNVGGCTLLTDRSLQFLAQNSKFLKCLNMSNTKVTDNGVIALTSGQCAQTLKEIHINGCVALTDEAVEAVLQFCPLIEILLFHACPKITENSRQALEDLTIQRKSPMKQVTWTIY</sequence>
<dbReference type="GO" id="GO:0031146">
    <property type="term" value="P:SCF-dependent proteasomal ubiquitin-dependent protein catabolic process"/>
    <property type="evidence" value="ECO:0007669"/>
    <property type="project" value="TreeGrafter"/>
</dbReference>
<reference evidence="2" key="1">
    <citation type="submission" date="2019-08" db="EMBL/GenBank/DDBJ databases">
        <title>The improved chromosome-level genome for the pearl oyster Pinctada fucata martensii using PacBio sequencing and Hi-C.</title>
        <authorList>
            <person name="Zheng Z."/>
        </authorList>
    </citation>
    <scope>NUCLEOTIDE SEQUENCE</scope>
    <source>
        <strain evidence="2">ZZ-2019</strain>
        <tissue evidence="2">Adductor muscle</tissue>
    </source>
</reference>
<organism evidence="2 3">
    <name type="scientific">Pinctada imbricata</name>
    <name type="common">Atlantic pearl-oyster</name>
    <name type="synonym">Pinctada martensii</name>
    <dbReference type="NCBI Taxonomy" id="66713"/>
    <lineage>
        <taxon>Eukaryota</taxon>
        <taxon>Metazoa</taxon>
        <taxon>Spiralia</taxon>
        <taxon>Lophotrochozoa</taxon>
        <taxon>Mollusca</taxon>
        <taxon>Bivalvia</taxon>
        <taxon>Autobranchia</taxon>
        <taxon>Pteriomorphia</taxon>
        <taxon>Pterioida</taxon>
        <taxon>Pterioidea</taxon>
        <taxon>Pteriidae</taxon>
        <taxon>Pinctada</taxon>
    </lineage>
</organism>
<dbReference type="AlphaFoldDB" id="A0AA88YG79"/>
<evidence type="ECO:0000313" key="3">
    <source>
        <dbReference type="Proteomes" id="UP001186944"/>
    </source>
</evidence>
<dbReference type="InterPro" id="IPR057207">
    <property type="entry name" value="FBXL15_LRR"/>
</dbReference>
<dbReference type="PANTHER" id="PTHR13318:SF190">
    <property type="entry name" value="PARTNER OF PAIRED, ISOFORM B"/>
    <property type="match status" value="1"/>
</dbReference>
<protein>
    <recommendedName>
        <fullName evidence="1">F-box/LRR-repeat protein 15-like leucin rich repeat domain-containing protein</fullName>
    </recommendedName>
</protein>
<dbReference type="GO" id="GO:0019005">
    <property type="term" value="C:SCF ubiquitin ligase complex"/>
    <property type="evidence" value="ECO:0007669"/>
    <property type="project" value="TreeGrafter"/>
</dbReference>
<dbReference type="Pfam" id="PF13516">
    <property type="entry name" value="LRR_6"/>
    <property type="match status" value="1"/>
</dbReference>
<dbReference type="SUPFAM" id="SSF52047">
    <property type="entry name" value="RNI-like"/>
    <property type="match status" value="1"/>
</dbReference>
<dbReference type="PANTHER" id="PTHR13318">
    <property type="entry name" value="PARTNER OF PAIRED, ISOFORM B-RELATED"/>
    <property type="match status" value="1"/>
</dbReference>
<name>A0AA88YG79_PINIB</name>
<dbReference type="InterPro" id="IPR032675">
    <property type="entry name" value="LRR_dom_sf"/>
</dbReference>
<proteinExistence type="predicted"/>
<gene>
    <name evidence="2" type="ORF">FSP39_021833</name>
</gene>
<dbReference type="EMBL" id="VSWD01000007">
    <property type="protein sequence ID" value="KAK3098673.1"/>
    <property type="molecule type" value="Genomic_DNA"/>
</dbReference>
<dbReference type="InterPro" id="IPR006553">
    <property type="entry name" value="Leu-rich_rpt_Cys-con_subtyp"/>
</dbReference>
<dbReference type="Gene3D" id="3.80.10.10">
    <property type="entry name" value="Ribonuclease Inhibitor"/>
    <property type="match status" value="1"/>
</dbReference>
<evidence type="ECO:0000259" key="1">
    <source>
        <dbReference type="Pfam" id="PF25372"/>
    </source>
</evidence>
<evidence type="ECO:0000313" key="2">
    <source>
        <dbReference type="EMBL" id="KAK3098673.1"/>
    </source>
</evidence>
<dbReference type="InterPro" id="IPR001611">
    <property type="entry name" value="Leu-rich_rpt"/>
</dbReference>
<dbReference type="Pfam" id="PF25372">
    <property type="entry name" value="DUF7885"/>
    <property type="match status" value="1"/>
</dbReference>
<comment type="caution">
    <text evidence="2">The sequence shown here is derived from an EMBL/GenBank/DDBJ whole genome shotgun (WGS) entry which is preliminary data.</text>
</comment>
<keyword evidence="3" id="KW-1185">Reference proteome</keyword>